<name>A0A1C3U8Q4_9HYPH</name>
<dbReference type="RefSeq" id="WP_092843969.1">
    <property type="nucleotide sequence ID" value="NZ_FMAH01000002.1"/>
</dbReference>
<keyword evidence="1" id="KW-0808">Transferase</keyword>
<dbReference type="PANTHER" id="PTHR43235">
    <property type="entry name" value="GLUTAMINE AMIDOTRANSFERASE PB2B2.05-RELATED"/>
    <property type="match status" value="1"/>
</dbReference>
<dbReference type="OrthoDB" id="9813383at2"/>
<dbReference type="InterPro" id="IPR011697">
    <property type="entry name" value="Peptidase_C26"/>
</dbReference>
<sequence length="236" mass="25796">MRQPRIAVILDENTSTGGTRYEAGKGYFRAMRDAGGLPFGIPYVPEIVDIVLNEFDGLVSVGGRFAYPDDWYITGEVSKAPPSERLDVERAIVEGFLKRDKPILGICAGMQMLACLNGCRLTPDLRATFPTAGEHDKRDHRHPVDILPESRLAEIIGKPRIEVNTFHREAIAQLSAAVIASARAEDGIIEAIEVVSASFAIGLQWHQEQFAETDHPGNAVFQSFVEAASGIKPVGR</sequence>
<protein>
    <submittedName>
        <fullName evidence="1">Putative glutamine amidotransferase</fullName>
    </submittedName>
</protein>
<accession>A0A1C3U8Q4</accession>
<gene>
    <name evidence="1" type="ORF">GA0061102_1002159</name>
</gene>
<keyword evidence="2" id="KW-1185">Reference proteome</keyword>
<dbReference type="STRING" id="411945.GA0061102_1002159"/>
<dbReference type="PROSITE" id="PS51273">
    <property type="entry name" value="GATASE_TYPE_1"/>
    <property type="match status" value="1"/>
</dbReference>
<dbReference type="Pfam" id="PF07722">
    <property type="entry name" value="Peptidase_C26"/>
    <property type="match status" value="1"/>
</dbReference>
<dbReference type="GO" id="GO:0016740">
    <property type="term" value="F:transferase activity"/>
    <property type="evidence" value="ECO:0007669"/>
    <property type="project" value="UniProtKB-KW"/>
</dbReference>
<organism evidence="1 2">
    <name type="scientific">Rhizobium miluonense</name>
    <dbReference type="NCBI Taxonomy" id="411945"/>
    <lineage>
        <taxon>Bacteria</taxon>
        <taxon>Pseudomonadati</taxon>
        <taxon>Pseudomonadota</taxon>
        <taxon>Alphaproteobacteria</taxon>
        <taxon>Hyphomicrobiales</taxon>
        <taxon>Rhizobiaceae</taxon>
        <taxon>Rhizobium/Agrobacterium group</taxon>
        <taxon>Rhizobium</taxon>
    </lineage>
</organism>
<dbReference type="InterPro" id="IPR029062">
    <property type="entry name" value="Class_I_gatase-like"/>
</dbReference>
<dbReference type="GO" id="GO:0033969">
    <property type="term" value="F:gamma-glutamyl-gamma-aminobutyrate hydrolase activity"/>
    <property type="evidence" value="ECO:0007669"/>
    <property type="project" value="TreeGrafter"/>
</dbReference>
<evidence type="ECO:0000313" key="1">
    <source>
        <dbReference type="EMBL" id="SCB11842.1"/>
    </source>
</evidence>
<reference evidence="2" key="1">
    <citation type="submission" date="2016-08" db="EMBL/GenBank/DDBJ databases">
        <authorList>
            <person name="Varghese N."/>
            <person name="Submissions Spin"/>
        </authorList>
    </citation>
    <scope>NUCLEOTIDE SEQUENCE [LARGE SCALE GENOMIC DNA]</scope>
    <source>
        <strain evidence="2">HAMBI 2971</strain>
    </source>
</reference>
<dbReference type="Gene3D" id="3.40.50.880">
    <property type="match status" value="1"/>
</dbReference>
<dbReference type="AlphaFoldDB" id="A0A1C3U8Q4"/>
<dbReference type="InterPro" id="IPR044668">
    <property type="entry name" value="PuuD-like"/>
</dbReference>
<dbReference type="GO" id="GO:0005829">
    <property type="term" value="C:cytosol"/>
    <property type="evidence" value="ECO:0007669"/>
    <property type="project" value="TreeGrafter"/>
</dbReference>
<dbReference type="GO" id="GO:0006598">
    <property type="term" value="P:polyamine catabolic process"/>
    <property type="evidence" value="ECO:0007669"/>
    <property type="project" value="TreeGrafter"/>
</dbReference>
<keyword evidence="1" id="KW-0315">Glutamine amidotransferase</keyword>
<evidence type="ECO:0000313" key="2">
    <source>
        <dbReference type="Proteomes" id="UP000199435"/>
    </source>
</evidence>
<dbReference type="EMBL" id="FMAH01000002">
    <property type="protein sequence ID" value="SCB11842.1"/>
    <property type="molecule type" value="Genomic_DNA"/>
</dbReference>
<dbReference type="PANTHER" id="PTHR43235:SF1">
    <property type="entry name" value="GLUTAMINE AMIDOTRANSFERASE PB2B2.05-RELATED"/>
    <property type="match status" value="1"/>
</dbReference>
<proteinExistence type="predicted"/>
<dbReference type="Proteomes" id="UP000199435">
    <property type="component" value="Unassembled WGS sequence"/>
</dbReference>
<dbReference type="SUPFAM" id="SSF52317">
    <property type="entry name" value="Class I glutamine amidotransferase-like"/>
    <property type="match status" value="1"/>
</dbReference>